<comment type="similarity">
    <text evidence="1 6">Belongs to the XseB family.</text>
</comment>
<dbReference type="Proteomes" id="UP000198749">
    <property type="component" value="Unassembled WGS sequence"/>
</dbReference>
<evidence type="ECO:0000313" key="8">
    <source>
        <dbReference type="Proteomes" id="UP000198749"/>
    </source>
</evidence>
<dbReference type="SUPFAM" id="SSF116842">
    <property type="entry name" value="XseB-like"/>
    <property type="match status" value="1"/>
</dbReference>
<dbReference type="NCBIfam" id="TIGR01280">
    <property type="entry name" value="xseB"/>
    <property type="match status" value="1"/>
</dbReference>
<evidence type="ECO:0000256" key="3">
    <source>
        <dbReference type="ARBA" id="ARBA00022722"/>
    </source>
</evidence>
<gene>
    <name evidence="6" type="primary">xseB</name>
    <name evidence="7" type="ORF">SAMN03080615_01083</name>
</gene>
<dbReference type="RefSeq" id="WP_091354988.1">
    <property type="nucleotide sequence ID" value="NZ_AP025284.1"/>
</dbReference>
<dbReference type="NCBIfam" id="NF002140">
    <property type="entry name" value="PRK00977.1-4"/>
    <property type="match status" value="1"/>
</dbReference>
<dbReference type="EMBL" id="FOGB01000002">
    <property type="protein sequence ID" value="SEQ29410.1"/>
    <property type="molecule type" value="Genomic_DNA"/>
</dbReference>
<dbReference type="Pfam" id="PF02609">
    <property type="entry name" value="Exonuc_VII_S"/>
    <property type="match status" value="1"/>
</dbReference>
<sequence>MCAKKKTPDFETSLSQLETMVNQLEQGELSLEQSLQTFEQGVRLTRECQSILADAEQKVQMLIEQNGELKEVPFDLPEE</sequence>
<dbReference type="HAMAP" id="MF_00337">
    <property type="entry name" value="Exonuc_7_S"/>
    <property type="match status" value="1"/>
</dbReference>
<comment type="function">
    <text evidence="6">Bidirectionally degrades single-stranded DNA into large acid-insoluble oligonucleotides, which are then degraded further into small acid-soluble oligonucleotides.</text>
</comment>
<comment type="subunit">
    <text evidence="6">Heterooligomer composed of large and small subunits.</text>
</comment>
<evidence type="ECO:0000256" key="5">
    <source>
        <dbReference type="ARBA" id="ARBA00022839"/>
    </source>
</evidence>
<comment type="catalytic activity">
    <reaction evidence="6">
        <text>Exonucleolytic cleavage in either 5'- to 3'- or 3'- to 5'-direction to yield nucleoside 5'-phosphates.</text>
        <dbReference type="EC" id="3.1.11.6"/>
    </reaction>
</comment>
<dbReference type="AlphaFoldDB" id="A0A1H9EUK9"/>
<dbReference type="GO" id="GO:0006308">
    <property type="term" value="P:DNA catabolic process"/>
    <property type="evidence" value="ECO:0007669"/>
    <property type="project" value="UniProtKB-UniRule"/>
</dbReference>
<dbReference type="PANTHER" id="PTHR34137">
    <property type="entry name" value="EXODEOXYRIBONUCLEASE 7 SMALL SUBUNIT"/>
    <property type="match status" value="1"/>
</dbReference>
<dbReference type="InterPro" id="IPR003761">
    <property type="entry name" value="Exonuc_VII_S"/>
</dbReference>
<dbReference type="EC" id="3.1.11.6" evidence="6"/>
<name>A0A1H9EUK9_9GAMM</name>
<dbReference type="PANTHER" id="PTHR34137:SF1">
    <property type="entry name" value="EXODEOXYRIBONUCLEASE 7 SMALL SUBUNIT"/>
    <property type="match status" value="1"/>
</dbReference>
<evidence type="ECO:0000256" key="2">
    <source>
        <dbReference type="ARBA" id="ARBA00022490"/>
    </source>
</evidence>
<organism evidence="7 8">
    <name type="scientific">Amphritea atlantica</name>
    <dbReference type="NCBI Taxonomy" id="355243"/>
    <lineage>
        <taxon>Bacteria</taxon>
        <taxon>Pseudomonadati</taxon>
        <taxon>Pseudomonadota</taxon>
        <taxon>Gammaproteobacteria</taxon>
        <taxon>Oceanospirillales</taxon>
        <taxon>Oceanospirillaceae</taxon>
        <taxon>Amphritea</taxon>
    </lineage>
</organism>
<evidence type="ECO:0000256" key="4">
    <source>
        <dbReference type="ARBA" id="ARBA00022801"/>
    </source>
</evidence>
<keyword evidence="3 6" id="KW-0540">Nuclease</keyword>
<dbReference type="PIRSF" id="PIRSF006488">
    <property type="entry name" value="Exonuc_VII_S"/>
    <property type="match status" value="1"/>
</dbReference>
<reference evidence="8" key="1">
    <citation type="submission" date="2016-10" db="EMBL/GenBank/DDBJ databases">
        <authorList>
            <person name="Varghese N."/>
            <person name="Submissions S."/>
        </authorList>
    </citation>
    <scope>NUCLEOTIDE SEQUENCE [LARGE SCALE GENOMIC DNA]</scope>
    <source>
        <strain evidence="8">DSM 18887</strain>
    </source>
</reference>
<keyword evidence="2 6" id="KW-0963">Cytoplasm</keyword>
<dbReference type="GO" id="GO:0005829">
    <property type="term" value="C:cytosol"/>
    <property type="evidence" value="ECO:0007669"/>
    <property type="project" value="TreeGrafter"/>
</dbReference>
<comment type="subcellular location">
    <subcellularLocation>
        <location evidence="6">Cytoplasm</location>
    </subcellularLocation>
</comment>
<accession>A0A1H9EUK9</accession>
<dbReference type="GO" id="GO:0009318">
    <property type="term" value="C:exodeoxyribonuclease VII complex"/>
    <property type="evidence" value="ECO:0007669"/>
    <property type="project" value="UniProtKB-UniRule"/>
</dbReference>
<protein>
    <recommendedName>
        <fullName evidence="6">Exodeoxyribonuclease 7 small subunit</fullName>
        <ecNumber evidence="6">3.1.11.6</ecNumber>
    </recommendedName>
    <alternativeName>
        <fullName evidence="6">Exodeoxyribonuclease VII small subunit</fullName>
        <shortName evidence="6">Exonuclease VII small subunit</shortName>
    </alternativeName>
</protein>
<dbReference type="InterPro" id="IPR037004">
    <property type="entry name" value="Exonuc_VII_ssu_sf"/>
</dbReference>
<keyword evidence="8" id="KW-1185">Reference proteome</keyword>
<evidence type="ECO:0000256" key="1">
    <source>
        <dbReference type="ARBA" id="ARBA00009998"/>
    </source>
</evidence>
<dbReference type="Gene3D" id="1.10.287.1040">
    <property type="entry name" value="Exonuclease VII, small subunit"/>
    <property type="match status" value="1"/>
</dbReference>
<evidence type="ECO:0000313" key="7">
    <source>
        <dbReference type="EMBL" id="SEQ29410.1"/>
    </source>
</evidence>
<keyword evidence="4 6" id="KW-0378">Hydrolase</keyword>
<dbReference type="STRING" id="355243.SAMN03080615_01083"/>
<proteinExistence type="inferred from homology"/>
<evidence type="ECO:0000256" key="6">
    <source>
        <dbReference type="HAMAP-Rule" id="MF_00337"/>
    </source>
</evidence>
<dbReference type="OrthoDB" id="9801128at2"/>
<keyword evidence="5 6" id="KW-0269">Exonuclease</keyword>
<dbReference type="GO" id="GO:0008855">
    <property type="term" value="F:exodeoxyribonuclease VII activity"/>
    <property type="evidence" value="ECO:0007669"/>
    <property type="project" value="UniProtKB-UniRule"/>
</dbReference>